<dbReference type="GO" id="GO:0007165">
    <property type="term" value="P:signal transduction"/>
    <property type="evidence" value="ECO:0007669"/>
    <property type="project" value="UniProtKB-KW"/>
</dbReference>
<dbReference type="STRING" id="30019.A0A0M3QXT3"/>
<protein>
    <submittedName>
        <fullName evidence="11">Or83c</fullName>
    </submittedName>
</protein>
<name>A0A0M3QXT3_DROBS</name>
<comment type="subcellular location">
    <subcellularLocation>
        <location evidence="1">Cell membrane</location>
        <topology evidence="1">Multi-pass membrane protein</topology>
    </subcellularLocation>
</comment>
<keyword evidence="4 10" id="KW-0812">Transmembrane</keyword>
<evidence type="ECO:0000256" key="2">
    <source>
        <dbReference type="ARBA" id="ARBA00022475"/>
    </source>
</evidence>
<evidence type="ECO:0000313" key="11">
    <source>
        <dbReference type="EMBL" id="ALC46419.1"/>
    </source>
</evidence>
<evidence type="ECO:0000256" key="7">
    <source>
        <dbReference type="ARBA" id="ARBA00023136"/>
    </source>
</evidence>
<proteinExistence type="predicted"/>
<evidence type="ECO:0000313" key="12">
    <source>
        <dbReference type="Proteomes" id="UP000494163"/>
    </source>
</evidence>
<dbReference type="PANTHER" id="PTHR21137:SF35">
    <property type="entry name" value="ODORANT RECEPTOR 19A-RELATED"/>
    <property type="match status" value="1"/>
</dbReference>
<dbReference type="Proteomes" id="UP000494163">
    <property type="component" value="Chromosome 3R"/>
</dbReference>
<keyword evidence="9" id="KW-0807">Transducer</keyword>
<evidence type="ECO:0000256" key="10">
    <source>
        <dbReference type="SAM" id="Phobius"/>
    </source>
</evidence>
<feature type="transmembrane region" description="Helical" evidence="10">
    <location>
        <begin position="35"/>
        <end position="59"/>
    </location>
</feature>
<evidence type="ECO:0000256" key="1">
    <source>
        <dbReference type="ARBA" id="ARBA00004651"/>
    </source>
</evidence>
<dbReference type="AlphaFoldDB" id="A0A0M3QXT3"/>
<dbReference type="OMA" id="YSMSIYC"/>
<evidence type="ECO:0000256" key="6">
    <source>
        <dbReference type="ARBA" id="ARBA00022989"/>
    </source>
</evidence>
<keyword evidence="6 10" id="KW-1133">Transmembrane helix</keyword>
<sequence>MQRPAARYHKLTDYINLCGRRVGLAVLQPRFKFTLITWLTGFVIVNYAIFCSLWICICMQRDWRETFKSCIMMGALARGISEYQMVIRKQPEIKRQILYMRHTFLKFERLGDDYVAALNLGVDRLQGLMRFIRNGYYVSYSIMSAAPLMLLYYNGTRMSIMQFEIPGVSLEHNLGFTITYLTQLFSMFVAGNGFYAGDLYVLGGLTQILTLAHIFRIKAHKLNAALERKSQARRAARVGALIEGDEQLYSLLLDLILWHKEFTKYCYDVNKLYYNLITTQVLTAGIGTLSTVVVILGGFHLISGIYFLVSVYSMFVYCVMGTKIVYAYEELYESICCINWQELNIAQRKMFGFMLNAAQRPHTIVMLGMVPLSVSTALQ</sequence>
<evidence type="ECO:0000256" key="5">
    <source>
        <dbReference type="ARBA" id="ARBA00022725"/>
    </source>
</evidence>
<dbReference type="EMBL" id="CP012526">
    <property type="protein sequence ID" value="ALC46419.1"/>
    <property type="molecule type" value="Genomic_DNA"/>
</dbReference>
<feature type="transmembrane region" description="Helical" evidence="10">
    <location>
        <begin position="194"/>
        <end position="215"/>
    </location>
</feature>
<keyword evidence="2" id="KW-1003">Cell membrane</keyword>
<feature type="transmembrane region" description="Helical" evidence="10">
    <location>
        <begin position="305"/>
        <end position="326"/>
    </location>
</feature>
<evidence type="ECO:0000256" key="3">
    <source>
        <dbReference type="ARBA" id="ARBA00022606"/>
    </source>
</evidence>
<keyword evidence="12" id="KW-1185">Reference proteome</keyword>
<dbReference type="PANTHER" id="PTHR21137">
    <property type="entry name" value="ODORANT RECEPTOR"/>
    <property type="match status" value="1"/>
</dbReference>
<reference evidence="11 12" key="1">
    <citation type="submission" date="2015-08" db="EMBL/GenBank/DDBJ databases">
        <title>Ancestral chromatin configuration constrains chromatin evolution on differentiating sex chromosomes in Drosophila.</title>
        <authorList>
            <person name="Zhou Q."/>
            <person name="Bachtrog D."/>
        </authorList>
    </citation>
    <scope>NUCLEOTIDE SEQUENCE [LARGE SCALE GENOMIC DNA]</scope>
    <source>
        <tissue evidence="11">Whole larvae</tissue>
    </source>
</reference>
<feature type="transmembrane region" description="Helical" evidence="10">
    <location>
        <begin position="272"/>
        <end position="299"/>
    </location>
</feature>
<evidence type="ECO:0000256" key="8">
    <source>
        <dbReference type="ARBA" id="ARBA00023170"/>
    </source>
</evidence>
<dbReference type="Pfam" id="PF02949">
    <property type="entry name" value="7tm_6"/>
    <property type="match status" value="1"/>
</dbReference>
<organism evidence="11 12">
    <name type="scientific">Drosophila busckii</name>
    <name type="common">Fruit fly</name>
    <dbReference type="NCBI Taxonomy" id="30019"/>
    <lineage>
        <taxon>Eukaryota</taxon>
        <taxon>Metazoa</taxon>
        <taxon>Ecdysozoa</taxon>
        <taxon>Arthropoda</taxon>
        <taxon>Hexapoda</taxon>
        <taxon>Insecta</taxon>
        <taxon>Pterygota</taxon>
        <taxon>Neoptera</taxon>
        <taxon>Endopterygota</taxon>
        <taxon>Diptera</taxon>
        <taxon>Brachycera</taxon>
        <taxon>Muscomorpha</taxon>
        <taxon>Ephydroidea</taxon>
        <taxon>Drosophilidae</taxon>
        <taxon>Drosophila</taxon>
    </lineage>
</organism>
<gene>
    <name evidence="11" type="ORF">Dbus_chr3Rg1169</name>
</gene>
<accession>A0A0M3QXT3</accession>
<keyword evidence="7 10" id="KW-0472">Membrane</keyword>
<dbReference type="GO" id="GO:0005549">
    <property type="term" value="F:odorant binding"/>
    <property type="evidence" value="ECO:0007669"/>
    <property type="project" value="InterPro"/>
</dbReference>
<keyword evidence="5" id="KW-0552">Olfaction</keyword>
<feature type="transmembrane region" description="Helical" evidence="10">
    <location>
        <begin position="134"/>
        <end position="153"/>
    </location>
</feature>
<feature type="non-terminal residue" evidence="11">
    <location>
        <position position="379"/>
    </location>
</feature>
<dbReference type="InterPro" id="IPR004117">
    <property type="entry name" value="7tm6_olfct_rcpt"/>
</dbReference>
<dbReference type="OrthoDB" id="6765072at2759"/>
<dbReference type="GO" id="GO:0005886">
    <property type="term" value="C:plasma membrane"/>
    <property type="evidence" value="ECO:0007669"/>
    <property type="project" value="UniProtKB-SubCell"/>
</dbReference>
<dbReference type="GO" id="GO:0004984">
    <property type="term" value="F:olfactory receptor activity"/>
    <property type="evidence" value="ECO:0007669"/>
    <property type="project" value="InterPro"/>
</dbReference>
<evidence type="ECO:0000256" key="4">
    <source>
        <dbReference type="ARBA" id="ARBA00022692"/>
    </source>
</evidence>
<keyword evidence="8" id="KW-0675">Receptor</keyword>
<evidence type="ECO:0000256" key="9">
    <source>
        <dbReference type="ARBA" id="ARBA00023224"/>
    </source>
</evidence>
<keyword evidence="3" id="KW-0716">Sensory transduction</keyword>